<keyword evidence="2" id="KW-0472">Membrane</keyword>
<proteinExistence type="predicted"/>
<name>A0A0G4HVQ1_9ALVE</name>
<protein>
    <recommendedName>
        <fullName evidence="5">Fibronectin type-III domain-containing protein</fullName>
    </recommendedName>
</protein>
<feature type="region of interest" description="Disordered" evidence="1">
    <location>
        <begin position="1278"/>
        <end position="1310"/>
    </location>
</feature>
<feature type="region of interest" description="Disordered" evidence="1">
    <location>
        <begin position="2063"/>
        <end position="2092"/>
    </location>
</feature>
<keyword evidence="2" id="KW-0812">Transmembrane</keyword>
<feature type="region of interest" description="Disordered" evidence="1">
    <location>
        <begin position="1997"/>
        <end position="2017"/>
    </location>
</feature>
<keyword evidence="3" id="KW-0732">Signal</keyword>
<feature type="transmembrane region" description="Helical" evidence="2">
    <location>
        <begin position="2025"/>
        <end position="2049"/>
    </location>
</feature>
<dbReference type="VEuPathDB" id="CryptoDB:Cvel_8849"/>
<feature type="chain" id="PRO_5005191834" description="Fibronectin type-III domain-containing protein" evidence="3">
    <location>
        <begin position="24"/>
        <end position="2170"/>
    </location>
</feature>
<feature type="region of interest" description="Disordered" evidence="1">
    <location>
        <begin position="2104"/>
        <end position="2170"/>
    </location>
</feature>
<feature type="signal peptide" evidence="3">
    <location>
        <begin position="1"/>
        <end position="23"/>
    </location>
</feature>
<evidence type="ECO:0000313" key="4">
    <source>
        <dbReference type="EMBL" id="CEM48450.1"/>
    </source>
</evidence>
<gene>
    <name evidence="4" type="ORF">Cvel_8849</name>
</gene>
<evidence type="ECO:0000256" key="2">
    <source>
        <dbReference type="SAM" id="Phobius"/>
    </source>
</evidence>
<feature type="compositionally biased region" description="Low complexity" evidence="1">
    <location>
        <begin position="671"/>
        <end position="689"/>
    </location>
</feature>
<feature type="compositionally biased region" description="Low complexity" evidence="1">
    <location>
        <begin position="2160"/>
        <end position="2170"/>
    </location>
</feature>
<sequence length="2170" mass="233960">MPRRPWLLCTSFLLCVGNFAVRGADECVTGVDVNVKDDLPKMVEIDSTVNSTARFSFVPDPAGPEFIPIRVRPLAPEHDPDMQIYVQFDDENDKRCILLAHAKNFGGDVVNIPMQLLTTNKVGRVFIRTECPEAGSETCSYAVALEQDNTEAYTEIKCHAQASGEGEDSVTTSIECPSTSGVVFASNSTSTAQLNNTSIKYKFNCGEECGALLEGDDVQHRRVTFALYPDDRSLAGADDLVLLVNKKTPPSSTGGDSIRSMFGWNGGRVVTQKIEKETFYIWIYRRFPERSDVRANGVPFTLDVLLPNATITLTPDSNRAKYAALPEGGRAFFRVFINDTKDFDVILTPFQGDPDMAIAHADETKFPSPMKVQGKGWESHDFGADRVRITEGDPLRKAHPTGWYHIGVHAFSFCAFSLVVSKKGPRGPPFVKLDFESPQTLKISPNETAHLYYHPREQRGLILQTDIKSGPRPDVCFLNCGPDDSLFVTCKGLKSEGDAAAQAECPSSPDGLRLPRSSRAGFLPLSASVVKPFNYYGILVTNSENEDIRMQVAIRDESFPLEGGTMMGTGNLRLDVPFRGHLKKGGALVKSFVAISEMFSHSGSYTLKASLTVVSGSPQFAVYKKSEAQMMVVSDDSTGASANSTAGASGMDDDLGTLLFNSTREGSLVFSQSIKGPSSTSSSHSSADSGGDGEGEGETGWADSIFNFVFFTVNKGSEGVADFQIVVQLLNDNGESADEEAESSSKALSFRKAHAVSLQDGLTLQGTLNLMGEAGQSPADHFLFDVDFGEDPSRRREVQMVLTPLSPRLPALFASVALKSGENAFETGSRYTFPTESNYTWPKSTDPDQQAPRRLVTVSKDDPDALVKGTYGISVVPSAFNGQEEGPVRSVSYLLHVTARAMRMVMEGAPADDSVKANTFRRYRFATPQWNQTVVFSLTVRSGDADLFVGFDPSLTNKKGFEFSSTLYGSDVVFLAASDATRRAHCNETTVDENFECEFFVAVWGFKPSSFSLSVETRGGGAVGLQLGVPRENEMLQKQTSSFYKLEIDPTKEVEVNLKTIAGDPDLYVTLVSGKRIQEGGGAIGTIHNQLSEDGGTAVLKSFHAIGDEHVTATVEYLRDRAEKEQCGSAGQPACFLYVEVFGFTEDDNRFTLSASQEGVGGPMILTDGAPATLTIGHGKSKELSFEVGNSEDVEGVEVKAFRVSGGTGCVPSLIVRTAGKTETATYPDNSLFVETQEGGHGVQRLAIRVENVESQQSEDSVEASECRVSVSASVRAKSSAEIETGGEGEGRQPGQSAGEGGASDSLMRLDFGVPTRGTLHYKEGKDGQPVQQFFFAFSDTSKPATITVEALSGAVEAFISSGTKPSAPGPHKNDGQLQAVSAGVPSVLRLTVGGEEGTSTKVCESLSGAEKGNCQVRISVYRKGEESGSGGRARTEFSIVVSPPGEEVPQILLLESPNQISRASLGSGRRFALFAPNLANDLFVSIAAAPGEQAGVNDIQNVYWGDRHVNSTNHEGQWEKGSHKPEDPVELTIAARKTKENAVLFIFVEMTTPSPDKDRAYVISVSSADSWVRLVDGAAPVDMTIPSEGTRNFFLEVTESSPHVVFQAEIPFDQDSYVASDSDDGKKTAVGIGAGNVFLFVSGCGYLNPGGVQPDSPGFWISAPDSERNDAVGSFNTRGQLAAIVPNSISKVDNVPCYYKASIKNDRPRAIRARIRGLSTSVSTPASIGDNEAINSVVQSNFVELYRLVAPDSVDDVVVIFEPCDSEAVMRTSEDLQRVKTAPTEEEKKGDDVLDHKRHVSKFLKADDATFFGVHKTGEDSSSSEYFLSVHSASTFECLRGRPGEALRADRKKEKEASIEWDHIHSFSPSKAALEKGSSEDDIRRFGVCTPAQMESESATKVRDGDVMYEIFWEKQEEDSDMTHWSSSCGLRKRHQTGHAERKLVFGGTTDFTIPELDPASSYLVNVMAIFPRLHRAVAYSPQKIPAWNPVSEPTNPFVPVPSGHSDSQGSSAGKGGKEHLAPWRLALIVIGSLFGVVLLYYIGVFVAKRWRDSQSVYDTYSQAAGSSRRTGGSWWGGRSGHRSSGIQPFGGRTIELSAFSRASRGGGLSGENDRIYTPPDAPSSSASSAGGASGVPMGKKFGRSSYERIPQGDGEAEGGSSPSGSPTR</sequence>
<evidence type="ECO:0000256" key="3">
    <source>
        <dbReference type="SAM" id="SignalP"/>
    </source>
</evidence>
<evidence type="ECO:0000256" key="1">
    <source>
        <dbReference type="SAM" id="MobiDB-lite"/>
    </source>
</evidence>
<reference evidence="4" key="1">
    <citation type="submission" date="2014-11" db="EMBL/GenBank/DDBJ databases">
        <authorList>
            <person name="Otto D Thomas"/>
            <person name="Naeem Raeece"/>
        </authorList>
    </citation>
    <scope>NUCLEOTIDE SEQUENCE</scope>
</reference>
<dbReference type="EMBL" id="CDMZ01004040">
    <property type="protein sequence ID" value="CEM48450.1"/>
    <property type="molecule type" value="Genomic_DNA"/>
</dbReference>
<keyword evidence="2" id="KW-1133">Transmembrane helix</keyword>
<organism evidence="4">
    <name type="scientific">Chromera velia CCMP2878</name>
    <dbReference type="NCBI Taxonomy" id="1169474"/>
    <lineage>
        <taxon>Eukaryota</taxon>
        <taxon>Sar</taxon>
        <taxon>Alveolata</taxon>
        <taxon>Colpodellida</taxon>
        <taxon>Chromeraceae</taxon>
        <taxon>Chromera</taxon>
    </lineage>
</organism>
<evidence type="ECO:0008006" key="5">
    <source>
        <dbReference type="Google" id="ProtNLM"/>
    </source>
</evidence>
<accession>A0A0G4HVQ1</accession>
<feature type="region of interest" description="Disordered" evidence="1">
    <location>
        <begin position="671"/>
        <end position="697"/>
    </location>
</feature>